<accession>A0A916DYA7</accession>
<dbReference type="OrthoDB" id="2370033at2759"/>
<name>A0A916DYA7_9GLOM</name>
<sequence>MYLISSEINIKRLHYLAISCANRLWEIEPAHRKRHDELKPGISIGNVIDPNSDQTFMLGPVFKTEQDENKRYILTVEHGVRNSNLVIQPESMTPRDNCAEVMYTFYGVDEEGRFLDYAFCEINKREISIPSNIPFGTEVIIKEHKNDPNNQKKSSTLLRPKSLSREASALFVYGNSGNFGTYGDSGSPVFDNIGRLWGIFQGVYRNSNQAFVIPIHVILDHAEARTGKRFILV</sequence>
<proteinExistence type="predicted"/>
<comment type="caution">
    <text evidence="1">The sequence shown here is derived from an EMBL/GenBank/DDBJ whole genome shotgun (WGS) entry which is preliminary data.</text>
</comment>
<protein>
    <recommendedName>
        <fullName evidence="3">Serine protease</fullName>
    </recommendedName>
</protein>
<evidence type="ECO:0000313" key="1">
    <source>
        <dbReference type="EMBL" id="CAB5290956.1"/>
    </source>
</evidence>
<organism evidence="1 2">
    <name type="scientific">Rhizophagus irregularis</name>
    <dbReference type="NCBI Taxonomy" id="588596"/>
    <lineage>
        <taxon>Eukaryota</taxon>
        <taxon>Fungi</taxon>
        <taxon>Fungi incertae sedis</taxon>
        <taxon>Mucoromycota</taxon>
        <taxon>Glomeromycotina</taxon>
        <taxon>Glomeromycetes</taxon>
        <taxon>Glomerales</taxon>
        <taxon>Glomeraceae</taxon>
        <taxon>Rhizophagus</taxon>
    </lineage>
</organism>
<dbReference type="EMBL" id="CAGKOT010000001">
    <property type="protein sequence ID" value="CAB5290956.1"/>
    <property type="molecule type" value="Genomic_DNA"/>
</dbReference>
<dbReference type="AlphaFoldDB" id="A0A916DYA7"/>
<dbReference type="VEuPathDB" id="FungiDB:RhiirFUN_015478"/>
<dbReference type="Proteomes" id="UP000684084">
    <property type="component" value="Unassembled WGS sequence"/>
</dbReference>
<reference evidence="1" key="1">
    <citation type="submission" date="2020-05" db="EMBL/GenBank/DDBJ databases">
        <authorList>
            <person name="Rincon C."/>
            <person name="Sanders R I."/>
            <person name="Robbins C."/>
            <person name="Chaturvedi A."/>
        </authorList>
    </citation>
    <scope>NUCLEOTIDE SEQUENCE</scope>
    <source>
        <strain evidence="1">CHB12</strain>
    </source>
</reference>
<evidence type="ECO:0000313" key="2">
    <source>
        <dbReference type="Proteomes" id="UP000684084"/>
    </source>
</evidence>
<evidence type="ECO:0008006" key="3">
    <source>
        <dbReference type="Google" id="ProtNLM"/>
    </source>
</evidence>
<gene>
    <name evidence="1" type="ORF">CHRIB12_LOCUS66</name>
</gene>